<dbReference type="EMBL" id="FOSB01000003">
    <property type="protein sequence ID" value="SFJ68675.1"/>
    <property type="molecule type" value="Genomic_DNA"/>
</dbReference>
<evidence type="ECO:0000256" key="1">
    <source>
        <dbReference type="SAM" id="MobiDB-lite"/>
    </source>
</evidence>
<evidence type="ECO:0000313" key="3">
    <source>
        <dbReference type="Proteomes" id="UP000183557"/>
    </source>
</evidence>
<organism evidence="2 3">
    <name type="scientific">Halobacillus dabanensis</name>
    <dbReference type="NCBI Taxonomy" id="240302"/>
    <lineage>
        <taxon>Bacteria</taxon>
        <taxon>Bacillati</taxon>
        <taxon>Bacillota</taxon>
        <taxon>Bacilli</taxon>
        <taxon>Bacillales</taxon>
        <taxon>Bacillaceae</taxon>
        <taxon>Halobacillus</taxon>
    </lineage>
</organism>
<keyword evidence="3" id="KW-1185">Reference proteome</keyword>
<gene>
    <name evidence="2" type="ORF">SAMN04487936_103331</name>
</gene>
<accession>A0A1I3TCI7</accession>
<dbReference type="RefSeq" id="WP_075035919.1">
    <property type="nucleotide sequence ID" value="NZ_FOSB01000003.1"/>
</dbReference>
<proteinExistence type="predicted"/>
<name>A0A1I3TCI7_HALDA</name>
<protein>
    <submittedName>
        <fullName evidence="2">Uncharacterized protein</fullName>
    </submittedName>
</protein>
<evidence type="ECO:0000313" key="2">
    <source>
        <dbReference type="EMBL" id="SFJ68675.1"/>
    </source>
</evidence>
<feature type="compositionally biased region" description="Acidic residues" evidence="1">
    <location>
        <begin position="24"/>
        <end position="40"/>
    </location>
</feature>
<dbReference type="Proteomes" id="UP000183557">
    <property type="component" value="Unassembled WGS sequence"/>
</dbReference>
<reference evidence="3" key="1">
    <citation type="submission" date="2016-10" db="EMBL/GenBank/DDBJ databases">
        <authorList>
            <person name="Varghese N."/>
            <person name="Submissions S."/>
        </authorList>
    </citation>
    <scope>NUCLEOTIDE SEQUENCE [LARGE SCALE GENOMIC DNA]</scope>
    <source>
        <strain evidence="3">CGMCC 1.3704</strain>
    </source>
</reference>
<feature type="region of interest" description="Disordered" evidence="1">
    <location>
        <begin position="24"/>
        <end position="49"/>
    </location>
</feature>
<dbReference type="PROSITE" id="PS51257">
    <property type="entry name" value="PROKAR_LIPOPROTEIN"/>
    <property type="match status" value="1"/>
</dbReference>
<sequence>MKVKLWILPAFLLLLIGCMEEEYPEQTNGEQDETAEEGMQEGEIAKEEDPREYTAENVYQWLKTLIF</sequence>
<dbReference type="AlphaFoldDB" id="A0A1I3TCI7"/>